<evidence type="ECO:0000313" key="3">
    <source>
        <dbReference type="Proteomes" id="UP000674416"/>
    </source>
</evidence>
<comment type="caution">
    <text evidence="2">The sequence shown here is derived from an EMBL/GenBank/DDBJ whole genome shotgun (WGS) entry which is preliminary data.</text>
</comment>
<proteinExistence type="predicted"/>
<reference evidence="2 3" key="1">
    <citation type="submission" date="2021-01" db="EMBL/GenBank/DDBJ databases">
        <title>Genomic Encyclopedia of Type Strains, Phase IV (KMG-IV): sequencing the most valuable type-strain genomes for metagenomic binning, comparative biology and taxonomic classification.</title>
        <authorList>
            <person name="Goeker M."/>
        </authorList>
    </citation>
    <scope>NUCLEOTIDE SEQUENCE [LARGE SCALE GENOMIC DNA]</scope>
    <source>
        <strain evidence="2 3">DSM 103394</strain>
    </source>
</reference>
<accession>A0ABS4CRN9</accession>
<sequence>MEIINKNSKWTLRDKYVVITGATSGIGLAAAKALAVRGARLGIVACSRDKANETAMKIKELTGGSATVDVFLADMASLRSVRMVASDILDRCPRVDVLINNAGALFDTRQVTEDGFEMTWAVNHLAPFLLTTLLLERLKESAPSRVITTASHGHKMAKRGIDFNDLSGERIYSLSKRLTGGPTLRYAQTKLANILFTAELARQLEGTGAPPTASIRGWCLRTLIKTTGNLLA</sequence>
<keyword evidence="3" id="KW-1185">Reference proteome</keyword>
<organism evidence="2 3">
    <name type="scientific">Bacillus capparidis</name>
    <dbReference type="NCBI Taxonomy" id="1840411"/>
    <lineage>
        <taxon>Bacteria</taxon>
        <taxon>Bacillati</taxon>
        <taxon>Bacillota</taxon>
        <taxon>Bacilli</taxon>
        <taxon>Bacillales</taxon>
        <taxon>Bacillaceae</taxon>
        <taxon>Bacillus</taxon>
    </lineage>
</organism>
<dbReference type="SUPFAM" id="SSF51735">
    <property type="entry name" value="NAD(P)-binding Rossmann-fold domains"/>
    <property type="match status" value="1"/>
</dbReference>
<keyword evidence="1" id="KW-0560">Oxidoreductase</keyword>
<dbReference type="InterPro" id="IPR002347">
    <property type="entry name" value="SDR_fam"/>
</dbReference>
<evidence type="ECO:0000256" key="1">
    <source>
        <dbReference type="ARBA" id="ARBA00023002"/>
    </source>
</evidence>
<name>A0ABS4CRN9_9BACI</name>
<protein>
    <submittedName>
        <fullName evidence="2">NAD(P)-dependent dehydrogenase (Short-subunit alcohol dehydrogenase family)</fullName>
    </submittedName>
</protein>
<dbReference type="Gene3D" id="3.40.50.720">
    <property type="entry name" value="NAD(P)-binding Rossmann-like Domain"/>
    <property type="match status" value="1"/>
</dbReference>
<evidence type="ECO:0000313" key="2">
    <source>
        <dbReference type="EMBL" id="MBP1080241.1"/>
    </source>
</evidence>
<dbReference type="PRINTS" id="PR00081">
    <property type="entry name" value="GDHRDH"/>
</dbReference>
<dbReference type="Pfam" id="PF00106">
    <property type="entry name" value="adh_short"/>
    <property type="match status" value="1"/>
</dbReference>
<dbReference type="InterPro" id="IPR036291">
    <property type="entry name" value="NAD(P)-bd_dom_sf"/>
</dbReference>
<dbReference type="PANTHER" id="PTHR43157:SF31">
    <property type="entry name" value="PHOSPHATIDYLINOSITOL-GLYCAN BIOSYNTHESIS CLASS F PROTEIN"/>
    <property type="match status" value="1"/>
</dbReference>
<dbReference type="EMBL" id="JAFDST010000001">
    <property type="protein sequence ID" value="MBP1080241.1"/>
    <property type="molecule type" value="Genomic_DNA"/>
</dbReference>
<gene>
    <name evidence="2" type="ORF">JOC74_000729</name>
</gene>
<dbReference type="PANTHER" id="PTHR43157">
    <property type="entry name" value="PHOSPHATIDYLINOSITOL-GLYCAN BIOSYNTHESIS CLASS F PROTEIN-RELATED"/>
    <property type="match status" value="1"/>
</dbReference>
<dbReference type="Proteomes" id="UP000674416">
    <property type="component" value="Unassembled WGS sequence"/>
</dbReference>